<dbReference type="Pfam" id="PF00534">
    <property type="entry name" value="Glycos_transf_1"/>
    <property type="match status" value="1"/>
</dbReference>
<accession>A0A6J5LVK2</accession>
<feature type="domain" description="Glycosyl transferase family 1" evidence="1">
    <location>
        <begin position="204"/>
        <end position="328"/>
    </location>
</feature>
<dbReference type="InterPro" id="IPR001296">
    <property type="entry name" value="Glyco_trans_1"/>
</dbReference>
<evidence type="ECO:0000313" key="2">
    <source>
        <dbReference type="EMBL" id="CAB4138528.1"/>
    </source>
</evidence>
<dbReference type="EMBL" id="LR796345">
    <property type="protein sequence ID" value="CAB4138528.1"/>
    <property type="molecule type" value="Genomic_DNA"/>
</dbReference>
<organism evidence="2">
    <name type="scientific">uncultured Caudovirales phage</name>
    <dbReference type="NCBI Taxonomy" id="2100421"/>
    <lineage>
        <taxon>Viruses</taxon>
        <taxon>Duplodnaviria</taxon>
        <taxon>Heunggongvirae</taxon>
        <taxon>Uroviricota</taxon>
        <taxon>Caudoviricetes</taxon>
        <taxon>Peduoviridae</taxon>
        <taxon>Maltschvirus</taxon>
        <taxon>Maltschvirus maltsch</taxon>
    </lineage>
</organism>
<sequence>MSKPLFIISSCYDTYSGYGARSRDVIKAIIETDKYDVKLLSQRWGNTPWGFCKDNPEWEFLLSHNLPNNQLHKQPEVWMQITIPSEFQPVGKYNIGVTAGIETTVCAPDWIEGLNRMDLNLVSSNHSKKVFEESKFERRNQQTNQVEGMIQLQKPIEVLFEGANLDVYNVINQNQIKNIELDSIKESFAYLFVGHWVQGDLGEDRKNVGLLIKAFYEVFKNKKTKPALILKTSMVGSSYMDREEILKRIKMIRKTVNSKDLPNIYLLHGEFSDSEMNELYNHSKVKAMINLTRGEGFGRPLLEFSLVKKPMITTNWSGHTDFLKPEFTNMLPGQMTNVHPSAANQWLLQESQWLSVDQGQVGHYMKDVFENYKNYIENAKRQAYYSKTEFSWDKMKDKLEEYLTKSIPEFPKQIPLKLPQLKKIELPKLKKIESNG</sequence>
<gene>
    <name evidence="2" type="ORF">UFOVP331_88</name>
</gene>
<reference evidence="2" key="1">
    <citation type="submission" date="2020-04" db="EMBL/GenBank/DDBJ databases">
        <authorList>
            <person name="Chiriac C."/>
            <person name="Salcher M."/>
            <person name="Ghai R."/>
            <person name="Kavagutti S V."/>
        </authorList>
    </citation>
    <scope>NUCLEOTIDE SEQUENCE</scope>
</reference>
<dbReference type="GO" id="GO:0016757">
    <property type="term" value="F:glycosyltransferase activity"/>
    <property type="evidence" value="ECO:0007669"/>
    <property type="project" value="InterPro"/>
</dbReference>
<keyword evidence="2" id="KW-0808">Transferase</keyword>
<protein>
    <submittedName>
        <fullName evidence="2">RfaG Glycosyltransferase</fullName>
    </submittedName>
</protein>
<dbReference type="PANTHER" id="PTHR46656">
    <property type="entry name" value="PUTATIVE-RELATED"/>
    <property type="match status" value="1"/>
</dbReference>
<proteinExistence type="predicted"/>
<evidence type="ECO:0000259" key="1">
    <source>
        <dbReference type="Pfam" id="PF00534"/>
    </source>
</evidence>
<dbReference type="SUPFAM" id="SSF53756">
    <property type="entry name" value="UDP-Glycosyltransferase/glycogen phosphorylase"/>
    <property type="match status" value="1"/>
</dbReference>
<name>A0A6J5LVK2_9CAUD</name>
<dbReference type="Gene3D" id="3.40.50.2000">
    <property type="entry name" value="Glycogen Phosphorylase B"/>
    <property type="match status" value="1"/>
</dbReference>
<dbReference type="PANTHER" id="PTHR46656:SF3">
    <property type="entry name" value="PUTATIVE-RELATED"/>
    <property type="match status" value="1"/>
</dbReference>